<dbReference type="PANTHER" id="PTHR44167:SF24">
    <property type="entry name" value="SERINE_THREONINE-PROTEIN KINASE CHK2"/>
    <property type="match status" value="1"/>
</dbReference>
<feature type="domain" description="Protein kinase" evidence="1">
    <location>
        <begin position="25"/>
        <end position="348"/>
    </location>
</feature>
<protein>
    <submittedName>
        <fullName evidence="2">Protein kinase</fullName>
    </submittedName>
</protein>
<evidence type="ECO:0000313" key="2">
    <source>
        <dbReference type="EMBL" id="XBO47121.1"/>
    </source>
</evidence>
<keyword evidence="2" id="KW-0418">Kinase</keyword>
<dbReference type="GO" id="GO:0004672">
    <property type="term" value="F:protein kinase activity"/>
    <property type="evidence" value="ECO:0007669"/>
    <property type="project" value="InterPro"/>
</dbReference>
<dbReference type="GO" id="GO:0005524">
    <property type="term" value="F:ATP binding"/>
    <property type="evidence" value="ECO:0007669"/>
    <property type="project" value="InterPro"/>
</dbReference>
<keyword evidence="2" id="KW-0808">Transferase</keyword>
<dbReference type="EMBL" id="CP157485">
    <property type="protein sequence ID" value="XBO47121.1"/>
    <property type="molecule type" value="Genomic_DNA"/>
</dbReference>
<organism evidence="2">
    <name type="scientific">Pedobacter sp. KACC 23697</name>
    <dbReference type="NCBI Taxonomy" id="3149230"/>
    <lineage>
        <taxon>Bacteria</taxon>
        <taxon>Pseudomonadati</taxon>
        <taxon>Bacteroidota</taxon>
        <taxon>Sphingobacteriia</taxon>
        <taxon>Sphingobacteriales</taxon>
        <taxon>Sphingobacteriaceae</taxon>
        <taxon>Pedobacter</taxon>
    </lineage>
</organism>
<dbReference type="SMART" id="SM00220">
    <property type="entry name" value="S_TKc"/>
    <property type="match status" value="1"/>
</dbReference>
<evidence type="ECO:0000259" key="1">
    <source>
        <dbReference type="PROSITE" id="PS50011"/>
    </source>
</evidence>
<dbReference type="RefSeq" id="WP_406824585.1">
    <property type="nucleotide sequence ID" value="NZ_CP157485.1"/>
</dbReference>
<dbReference type="PANTHER" id="PTHR44167">
    <property type="entry name" value="OVARIAN-SPECIFIC SERINE/THREONINE-PROTEIN KINASE LOK-RELATED"/>
    <property type="match status" value="1"/>
</dbReference>
<proteinExistence type="predicted"/>
<accession>A0AAU7K3X4</accession>
<dbReference type="SUPFAM" id="SSF56112">
    <property type="entry name" value="Protein kinase-like (PK-like)"/>
    <property type="match status" value="1"/>
</dbReference>
<dbReference type="AlphaFoldDB" id="A0AAU7K3X4"/>
<reference evidence="2" key="1">
    <citation type="submission" date="2024-05" db="EMBL/GenBank/DDBJ databases">
        <authorList>
            <person name="Kim S."/>
            <person name="Heo J."/>
            <person name="Choi H."/>
            <person name="Choi Y."/>
            <person name="Kwon S.-W."/>
            <person name="Kim Y."/>
        </authorList>
    </citation>
    <scope>NUCLEOTIDE SEQUENCE</scope>
    <source>
        <strain evidence="2">KACC 23697</strain>
    </source>
</reference>
<gene>
    <name evidence="2" type="ORF">ABEG20_17690</name>
</gene>
<sequence>MKKVIVNSGLSSGLRTEFDLVNSIEIEDKPFAVGGFGEVYHCISINGIPVVKKLVVKIFKDNLKGSEEHSFKTTQRLQKKVNNENQMLLAQKNQDITEVYPAFSGLPQYSFKGIINGNQISGFMADNLISLGFTEFQHFLQNPSYLGQYQNFPIERKMQIAYQLVSAFKVLEDFRFIHADLKPEALFVNLALGQVAIIDFDSGVITENPDDEPSTWGAANDWVAPEIWEQQTNIQRGDKIKVDIYSDRWSVAVGVHYLITTFHPLFYLTELSPRVAKHYFTPQNQWPNVNKSAPYFQKANEAIYDQYLPWLNLAIPQLVREKLAHTMNFGYKNPVARTSYSDWKSALFAIQQPPKILFFKTDKNAIIDSLDVELSWEVENAHTIEIEPSLGQLQSKGSLKTKPVKNQKFKLTAIGYYGQTDSELEVKVFPIPIIESLIIPSPEIQQYYSIDRLNFQGFKLDLSINIETNNISQTSERLIQENPKIHSISQIIDQIKRIL</sequence>
<dbReference type="PROSITE" id="PS50011">
    <property type="entry name" value="PROTEIN_KINASE_DOM"/>
    <property type="match status" value="1"/>
</dbReference>
<dbReference type="Gene3D" id="1.10.510.10">
    <property type="entry name" value="Transferase(Phosphotransferase) domain 1"/>
    <property type="match status" value="1"/>
</dbReference>
<dbReference type="InterPro" id="IPR011009">
    <property type="entry name" value="Kinase-like_dom_sf"/>
</dbReference>
<dbReference type="InterPro" id="IPR000719">
    <property type="entry name" value="Prot_kinase_dom"/>
</dbReference>
<dbReference type="Pfam" id="PF00069">
    <property type="entry name" value="Pkinase"/>
    <property type="match status" value="1"/>
</dbReference>
<name>A0AAU7K3X4_9SPHI</name>